<dbReference type="AlphaFoldDB" id="A0A8J5MZP3"/>
<dbReference type="EMBL" id="JAHLQT010014894">
    <property type="protein sequence ID" value="KAG7170105.1"/>
    <property type="molecule type" value="Genomic_DNA"/>
</dbReference>
<organism evidence="2 3">
    <name type="scientific">Homarus americanus</name>
    <name type="common">American lobster</name>
    <dbReference type="NCBI Taxonomy" id="6706"/>
    <lineage>
        <taxon>Eukaryota</taxon>
        <taxon>Metazoa</taxon>
        <taxon>Ecdysozoa</taxon>
        <taxon>Arthropoda</taxon>
        <taxon>Crustacea</taxon>
        <taxon>Multicrustacea</taxon>
        <taxon>Malacostraca</taxon>
        <taxon>Eumalacostraca</taxon>
        <taxon>Eucarida</taxon>
        <taxon>Decapoda</taxon>
        <taxon>Pleocyemata</taxon>
        <taxon>Astacidea</taxon>
        <taxon>Nephropoidea</taxon>
        <taxon>Nephropidae</taxon>
        <taxon>Homarus</taxon>
    </lineage>
</organism>
<keyword evidence="1" id="KW-0472">Membrane</keyword>
<name>A0A8J5MZP3_HOMAM</name>
<keyword evidence="3" id="KW-1185">Reference proteome</keyword>
<proteinExistence type="predicted"/>
<protein>
    <submittedName>
        <fullName evidence="2">Uncharacterized protein</fullName>
    </submittedName>
</protein>
<gene>
    <name evidence="2" type="ORF">Hamer_G012340</name>
</gene>
<reference evidence="2" key="1">
    <citation type="journal article" date="2021" name="Sci. Adv.">
        <title>The American lobster genome reveals insights on longevity, neural, and immune adaptations.</title>
        <authorList>
            <person name="Polinski J.M."/>
            <person name="Zimin A.V."/>
            <person name="Clark K.F."/>
            <person name="Kohn A.B."/>
            <person name="Sadowski N."/>
            <person name="Timp W."/>
            <person name="Ptitsyn A."/>
            <person name="Khanna P."/>
            <person name="Romanova D.Y."/>
            <person name="Williams P."/>
            <person name="Greenwood S.J."/>
            <person name="Moroz L.L."/>
            <person name="Walt D.R."/>
            <person name="Bodnar A.G."/>
        </authorList>
    </citation>
    <scope>NUCLEOTIDE SEQUENCE</scope>
    <source>
        <strain evidence="2">GMGI-L3</strain>
    </source>
</reference>
<dbReference type="Proteomes" id="UP000747542">
    <property type="component" value="Unassembled WGS sequence"/>
</dbReference>
<feature type="non-terminal residue" evidence="2">
    <location>
        <position position="208"/>
    </location>
</feature>
<evidence type="ECO:0000313" key="2">
    <source>
        <dbReference type="EMBL" id="KAG7170105.1"/>
    </source>
</evidence>
<sequence>MCQSTTSSEREEGGDLNDTRLDPYQTVCVCGGRRDRLGHHPKQEMWLWWCVLLTLLSLTHATHLTHFLTNKTTLKLNETKRFDITLNSTYPLEQYVVTSEKQFILLLEIRSSQIRLEIRSSEIQLNPTLSSSQPALGQQLTVTLTFGDQHDAQLTWDNKTADLTPFLDPGKESELELTLINGTVAVNITHTVFQLTPSCFSSDHLLLV</sequence>
<accession>A0A8J5MZP3</accession>
<comment type="caution">
    <text evidence="2">The sequence shown here is derived from an EMBL/GenBank/DDBJ whole genome shotgun (WGS) entry which is preliminary data.</text>
</comment>
<keyword evidence="1" id="KW-0812">Transmembrane</keyword>
<evidence type="ECO:0000256" key="1">
    <source>
        <dbReference type="SAM" id="Phobius"/>
    </source>
</evidence>
<evidence type="ECO:0000313" key="3">
    <source>
        <dbReference type="Proteomes" id="UP000747542"/>
    </source>
</evidence>
<keyword evidence="1" id="KW-1133">Transmembrane helix</keyword>
<feature type="transmembrane region" description="Helical" evidence="1">
    <location>
        <begin position="46"/>
        <end position="68"/>
    </location>
</feature>